<dbReference type="OrthoDB" id="3567264at2"/>
<keyword evidence="5 11" id="KW-0479">Metal-binding</keyword>
<comment type="cofactor">
    <cofactor evidence="1 11">
        <name>Zn(2+)</name>
        <dbReference type="ChEBI" id="CHEBI:29105"/>
    </cofactor>
</comment>
<dbReference type="InterPro" id="IPR020843">
    <property type="entry name" value="ER"/>
</dbReference>
<evidence type="ECO:0000313" key="13">
    <source>
        <dbReference type="EMBL" id="OON77398.1"/>
    </source>
</evidence>
<dbReference type="Proteomes" id="UP000190539">
    <property type="component" value="Unassembled WGS sequence"/>
</dbReference>
<gene>
    <name evidence="13" type="ORF">B1H18_18780</name>
</gene>
<evidence type="ECO:0000259" key="12">
    <source>
        <dbReference type="SMART" id="SM00829"/>
    </source>
</evidence>
<dbReference type="Pfam" id="PF08240">
    <property type="entry name" value="ADH_N"/>
    <property type="match status" value="1"/>
</dbReference>
<name>A0A1V4A6L6_9ACTN</name>
<dbReference type="Pfam" id="PF00107">
    <property type="entry name" value="ADH_zinc_N"/>
    <property type="match status" value="1"/>
</dbReference>
<evidence type="ECO:0000256" key="4">
    <source>
        <dbReference type="ARBA" id="ARBA00016352"/>
    </source>
</evidence>
<comment type="caution">
    <text evidence="13">The sequence shown here is derived from an EMBL/GenBank/DDBJ whole genome shotgun (WGS) entry which is preliminary data.</text>
</comment>
<dbReference type="GO" id="GO:0004022">
    <property type="term" value="F:alcohol dehydrogenase (NAD+) activity"/>
    <property type="evidence" value="ECO:0007669"/>
    <property type="project" value="UniProtKB-EC"/>
</dbReference>
<evidence type="ECO:0000313" key="14">
    <source>
        <dbReference type="Proteomes" id="UP000190539"/>
    </source>
</evidence>
<dbReference type="GO" id="GO:0008270">
    <property type="term" value="F:zinc ion binding"/>
    <property type="evidence" value="ECO:0007669"/>
    <property type="project" value="InterPro"/>
</dbReference>
<dbReference type="EMBL" id="MVFC01000015">
    <property type="protein sequence ID" value="OON77398.1"/>
    <property type="molecule type" value="Genomic_DNA"/>
</dbReference>
<dbReference type="SMART" id="SM00829">
    <property type="entry name" value="PKS_ER"/>
    <property type="match status" value="1"/>
</dbReference>
<dbReference type="FunFam" id="3.40.50.720:FF:000039">
    <property type="entry name" value="Alcohol dehydrogenase AdhP"/>
    <property type="match status" value="1"/>
</dbReference>
<evidence type="ECO:0000256" key="2">
    <source>
        <dbReference type="ARBA" id="ARBA00008072"/>
    </source>
</evidence>
<evidence type="ECO:0000256" key="8">
    <source>
        <dbReference type="ARBA" id="ARBA00023027"/>
    </source>
</evidence>
<dbReference type="CDD" id="cd08297">
    <property type="entry name" value="CAD3"/>
    <property type="match status" value="1"/>
</dbReference>
<evidence type="ECO:0000256" key="5">
    <source>
        <dbReference type="ARBA" id="ARBA00022723"/>
    </source>
</evidence>
<sequence length="344" mass="36195">MKAAVVRDFGEPMVVEDRPVPTPGPREVLVRMETSGLCRTDIHAARGDWLVRPEPPFVPGHEGVGIVEAAGEEVDSPSVGDRVAIPWLGEACGECDHCADGGQARCPGRRGGGYSMDGTHAEYACAHASCVVPVAAGVDPLDAAPLICAGLTSYRAVRMSGARRGRRVLISGVGGLGHLALQYARILGAETIAVDVSDEKLALARELGADHVIDARTQDVVGEALRLGGAHAALSLALSDEASAVAHAVLCAGGTLIRVAAPVGSPHELPVLPARGTVLAGNHIPHTVRGSVAANRRDLAEVFRLHRLGRTRVVRETRRLEDINLAFREVQEGKVSARVVFDLR</sequence>
<protein>
    <recommendedName>
        <fullName evidence="4">Alcohol dehydrogenase</fullName>
        <ecNumber evidence="3">1.1.1.1</ecNumber>
    </recommendedName>
</protein>
<evidence type="ECO:0000256" key="11">
    <source>
        <dbReference type="RuleBase" id="RU361277"/>
    </source>
</evidence>
<dbReference type="Gene3D" id="3.90.180.10">
    <property type="entry name" value="Medium-chain alcohol dehydrogenases, catalytic domain"/>
    <property type="match status" value="1"/>
</dbReference>
<evidence type="ECO:0000256" key="6">
    <source>
        <dbReference type="ARBA" id="ARBA00022833"/>
    </source>
</evidence>
<reference evidence="13 14" key="1">
    <citation type="submission" date="2017-02" db="EMBL/GenBank/DDBJ databases">
        <title>Draft Genome Sequence of Streptomyces tsukubaensis F601, a Producer of the immunosuppressant tacrolimus FK506.</title>
        <authorList>
            <person name="Zong G."/>
            <person name="Zhong C."/>
            <person name="Fu J."/>
            <person name="Qin R."/>
            <person name="Cao G."/>
        </authorList>
    </citation>
    <scope>NUCLEOTIDE SEQUENCE [LARGE SCALE GENOMIC DNA]</scope>
    <source>
        <strain evidence="13 14">F601</strain>
    </source>
</reference>
<dbReference type="PROSITE" id="PS00059">
    <property type="entry name" value="ADH_ZINC"/>
    <property type="match status" value="1"/>
</dbReference>
<dbReference type="PANTHER" id="PTHR42940">
    <property type="entry name" value="ALCOHOL DEHYDROGENASE 1-RELATED"/>
    <property type="match status" value="1"/>
</dbReference>
<evidence type="ECO:0000256" key="10">
    <source>
        <dbReference type="ARBA" id="ARBA00049243"/>
    </source>
</evidence>
<evidence type="ECO:0000256" key="3">
    <source>
        <dbReference type="ARBA" id="ARBA00013190"/>
    </source>
</evidence>
<comment type="similarity">
    <text evidence="2 11">Belongs to the zinc-containing alcohol dehydrogenase family.</text>
</comment>
<dbReference type="PANTHER" id="PTHR42940:SF8">
    <property type="entry name" value="VACUOLAR PROTEIN SORTING-ASSOCIATED PROTEIN 11"/>
    <property type="match status" value="1"/>
</dbReference>
<dbReference type="STRING" id="83656.B1H18_18780"/>
<dbReference type="InterPro" id="IPR011032">
    <property type="entry name" value="GroES-like_sf"/>
</dbReference>
<dbReference type="SUPFAM" id="SSF51735">
    <property type="entry name" value="NAD(P)-binding Rossmann-fold domains"/>
    <property type="match status" value="1"/>
</dbReference>
<evidence type="ECO:0000256" key="9">
    <source>
        <dbReference type="ARBA" id="ARBA00049164"/>
    </source>
</evidence>
<dbReference type="InterPro" id="IPR002328">
    <property type="entry name" value="ADH_Zn_CS"/>
</dbReference>
<keyword evidence="6 11" id="KW-0862">Zinc</keyword>
<dbReference type="AlphaFoldDB" id="A0A1V4A6L6"/>
<keyword evidence="8" id="KW-0520">NAD</keyword>
<comment type="catalytic activity">
    <reaction evidence="9">
        <text>a secondary alcohol + NAD(+) = a ketone + NADH + H(+)</text>
        <dbReference type="Rhea" id="RHEA:10740"/>
        <dbReference type="ChEBI" id="CHEBI:15378"/>
        <dbReference type="ChEBI" id="CHEBI:17087"/>
        <dbReference type="ChEBI" id="CHEBI:35681"/>
        <dbReference type="ChEBI" id="CHEBI:57540"/>
        <dbReference type="ChEBI" id="CHEBI:57945"/>
        <dbReference type="EC" id="1.1.1.1"/>
    </reaction>
</comment>
<dbReference type="InterPro" id="IPR013149">
    <property type="entry name" value="ADH-like_C"/>
</dbReference>
<organism evidence="13 14">
    <name type="scientific">Streptomyces tsukubensis</name>
    <dbReference type="NCBI Taxonomy" id="83656"/>
    <lineage>
        <taxon>Bacteria</taxon>
        <taxon>Bacillati</taxon>
        <taxon>Actinomycetota</taxon>
        <taxon>Actinomycetes</taxon>
        <taxon>Kitasatosporales</taxon>
        <taxon>Streptomycetaceae</taxon>
        <taxon>Streptomyces</taxon>
    </lineage>
</organism>
<dbReference type="Gene3D" id="3.40.50.720">
    <property type="entry name" value="NAD(P)-binding Rossmann-like Domain"/>
    <property type="match status" value="1"/>
</dbReference>
<dbReference type="EC" id="1.1.1.1" evidence="3"/>
<accession>A0A1V4A6L6</accession>
<dbReference type="SUPFAM" id="SSF50129">
    <property type="entry name" value="GroES-like"/>
    <property type="match status" value="1"/>
</dbReference>
<evidence type="ECO:0000256" key="7">
    <source>
        <dbReference type="ARBA" id="ARBA00023002"/>
    </source>
</evidence>
<dbReference type="RefSeq" id="WP_077969428.1">
    <property type="nucleotide sequence ID" value="NZ_CP045178.1"/>
</dbReference>
<feature type="domain" description="Enoyl reductase (ER)" evidence="12">
    <location>
        <begin position="10"/>
        <end position="341"/>
    </location>
</feature>
<dbReference type="InterPro" id="IPR036291">
    <property type="entry name" value="NAD(P)-bd_dom_sf"/>
</dbReference>
<keyword evidence="14" id="KW-1185">Reference proteome</keyword>
<proteinExistence type="inferred from homology"/>
<evidence type="ECO:0000256" key="1">
    <source>
        <dbReference type="ARBA" id="ARBA00001947"/>
    </source>
</evidence>
<comment type="catalytic activity">
    <reaction evidence="10">
        <text>a primary alcohol + NAD(+) = an aldehyde + NADH + H(+)</text>
        <dbReference type="Rhea" id="RHEA:10736"/>
        <dbReference type="ChEBI" id="CHEBI:15378"/>
        <dbReference type="ChEBI" id="CHEBI:15734"/>
        <dbReference type="ChEBI" id="CHEBI:17478"/>
        <dbReference type="ChEBI" id="CHEBI:57540"/>
        <dbReference type="ChEBI" id="CHEBI:57945"/>
        <dbReference type="EC" id="1.1.1.1"/>
    </reaction>
</comment>
<dbReference type="InterPro" id="IPR013154">
    <property type="entry name" value="ADH-like_N"/>
</dbReference>
<keyword evidence="7" id="KW-0560">Oxidoreductase</keyword>